<sequence>MNWRARYEKWNNFFALETELKDALTTIEGDEQALEDCFYKDLEFGTGGMRGEIGPGPNRMNTYTIRRAAEGLARYISAQGQEAKERGVAIAFDSRHKSPEFAMAAALTLGKHGIQTYLFHDLRPTPELSYAVRKLNAFGGIVVTASHNPPEYNGFKVYGPDGGQLPPGPADELVNYVNSIEDELTIEVADEMELKGQRLLQVISDEIDDAYNEELKSILIQPDLLKEAGQDVKIVFTPLHGTANISVRRVLSEVGFPHVMVVAEQELPDPQFSTVTSPNPEEPAAFALAIEYGEKEGADLLLATDPDADRVGLAVKNNDGEYIVLTGNQTGALLLDYILSQKEKQGTLPANGIVMKTIVTSELGRTIAEHYGITALDTLTGFKFIGEKIGQFEQSGEHTFLFGYEESYGYLIGDFVRDKDAVQACLAAAELAAYYKSRNMSIYEGLLEMYEKYGYYQESLQSLTLKGKAGVEKINSIIASFREEPPIELNGIRVAYIEDYQSRESKDVSIAQASAIELPKSNVLKYKLEDGSWFCIRPSGTEPKVKFYFGVQKATDEESKQSLQALEQAVMNRVHANS</sequence>
<feature type="domain" description="Alpha-D-phosphohexomutase C-terminal" evidence="16">
    <location>
        <begin position="511"/>
        <end position="552"/>
    </location>
</feature>
<dbReference type="GO" id="GO:0000287">
    <property type="term" value="F:magnesium ion binding"/>
    <property type="evidence" value="ECO:0007669"/>
    <property type="project" value="InterPro"/>
</dbReference>
<evidence type="ECO:0000256" key="5">
    <source>
        <dbReference type="ARBA" id="ARBA00010231"/>
    </source>
</evidence>
<keyword evidence="10 15" id="KW-0460">Magnesium</keyword>
<feature type="domain" description="Alpha-D-phosphohexomutase alpha/beta/alpha" evidence="17">
    <location>
        <begin position="43"/>
        <end position="181"/>
    </location>
</feature>
<feature type="domain" description="Alpha-D-phosphohexomutase alpha/beta/alpha" evidence="19">
    <location>
        <begin position="327"/>
        <end position="450"/>
    </location>
</feature>
<evidence type="ECO:0000259" key="19">
    <source>
        <dbReference type="Pfam" id="PF02880"/>
    </source>
</evidence>
<evidence type="ECO:0000256" key="10">
    <source>
        <dbReference type="ARBA" id="ARBA00022842"/>
    </source>
</evidence>
<proteinExistence type="inferred from homology"/>
<reference evidence="20" key="1">
    <citation type="submission" date="2024-07" db="EMBL/GenBank/DDBJ databases">
        <title>Identification and characteristics of an arsenic-resistant bacterial isolate, which belongs to a novel species.</title>
        <authorList>
            <person name="Juszczyk A."/>
            <person name="Kowalczyk A."/>
            <person name="Was K."/>
            <person name="Kosowicz W."/>
            <person name="Budzyn A."/>
            <person name="Latowski D."/>
        </authorList>
    </citation>
    <scope>NUCLEOTIDE SEQUENCE</scope>
    <source>
        <strain evidence="20">As8PL</strain>
    </source>
</reference>
<organism evidence="20">
    <name type="scientific">Alkalihalophilus sp. As8PL</name>
    <dbReference type="NCBI Taxonomy" id="3237103"/>
    <lineage>
        <taxon>Bacteria</taxon>
        <taxon>Bacillati</taxon>
        <taxon>Bacillota</taxon>
        <taxon>Bacilli</taxon>
        <taxon>Bacillales</taxon>
        <taxon>Bacillaceae</taxon>
        <taxon>Alkalihalophilus</taxon>
    </lineage>
</organism>
<dbReference type="Pfam" id="PF02879">
    <property type="entry name" value="PGM_PMM_II"/>
    <property type="match status" value="1"/>
</dbReference>
<comment type="catalytic activity">
    <reaction evidence="1">
        <text>alpha-D-glucose 1-phosphate = alpha-D-glucose 6-phosphate</text>
        <dbReference type="Rhea" id="RHEA:23536"/>
        <dbReference type="ChEBI" id="CHEBI:58225"/>
        <dbReference type="ChEBI" id="CHEBI:58601"/>
        <dbReference type="EC" id="5.4.2.2"/>
    </reaction>
</comment>
<dbReference type="EMBL" id="CP162551">
    <property type="protein sequence ID" value="XDI38249.1"/>
    <property type="molecule type" value="Genomic_DNA"/>
</dbReference>
<dbReference type="GO" id="GO:0006166">
    <property type="term" value="P:purine ribonucleoside salvage"/>
    <property type="evidence" value="ECO:0007669"/>
    <property type="project" value="TreeGrafter"/>
</dbReference>
<evidence type="ECO:0000256" key="6">
    <source>
        <dbReference type="ARBA" id="ARBA00012728"/>
    </source>
</evidence>
<dbReference type="PRINTS" id="PR00509">
    <property type="entry name" value="PGMPMM"/>
</dbReference>
<dbReference type="CDD" id="cd05799">
    <property type="entry name" value="PGM2"/>
    <property type="match status" value="1"/>
</dbReference>
<dbReference type="Pfam" id="PF02878">
    <property type="entry name" value="PGM_PMM_I"/>
    <property type="match status" value="1"/>
</dbReference>
<dbReference type="Pfam" id="PF02880">
    <property type="entry name" value="PGM_PMM_III"/>
    <property type="match status" value="1"/>
</dbReference>
<dbReference type="PANTHER" id="PTHR45745">
    <property type="entry name" value="PHOSPHOMANNOMUTASE 45A"/>
    <property type="match status" value="1"/>
</dbReference>
<evidence type="ECO:0000256" key="3">
    <source>
        <dbReference type="ARBA" id="ARBA00005164"/>
    </source>
</evidence>
<comment type="similarity">
    <text evidence="5 15">Belongs to the phosphohexose mutase family.</text>
</comment>
<evidence type="ECO:0000256" key="4">
    <source>
        <dbReference type="ARBA" id="ARBA00005189"/>
    </source>
</evidence>
<dbReference type="InterPro" id="IPR005846">
    <property type="entry name" value="A-D-PHexomutase_a/b/a-III"/>
</dbReference>
<gene>
    <name evidence="20" type="ORF">AB3N04_07980</name>
</gene>
<dbReference type="GO" id="GO:0004614">
    <property type="term" value="F:phosphoglucomutase activity"/>
    <property type="evidence" value="ECO:0007669"/>
    <property type="project" value="UniProtKB-EC"/>
</dbReference>
<evidence type="ECO:0000256" key="11">
    <source>
        <dbReference type="ARBA" id="ARBA00023235"/>
    </source>
</evidence>
<keyword evidence="8" id="KW-0597">Phosphoprotein</keyword>
<dbReference type="SUPFAM" id="SSF53738">
    <property type="entry name" value="Phosphoglucomutase, first 3 domains"/>
    <property type="match status" value="3"/>
</dbReference>
<dbReference type="InterPro" id="IPR005841">
    <property type="entry name" value="Alpha-D-phosphohexomutase_SF"/>
</dbReference>
<evidence type="ECO:0000256" key="7">
    <source>
        <dbReference type="ARBA" id="ARBA00022526"/>
    </source>
</evidence>
<evidence type="ECO:0000313" key="20">
    <source>
        <dbReference type="EMBL" id="XDI38249.1"/>
    </source>
</evidence>
<protein>
    <recommendedName>
        <fullName evidence="12">Phosphoglucomutase</fullName>
        <ecNumber evidence="6">5.4.2.2</ecNumber>
    </recommendedName>
    <alternativeName>
        <fullName evidence="14">Alpha-phosphoglucomutase</fullName>
    </alternativeName>
    <alternativeName>
        <fullName evidence="13">Glucose phosphomutase</fullName>
    </alternativeName>
</protein>
<dbReference type="Pfam" id="PF00408">
    <property type="entry name" value="PGM_PMM_IV"/>
    <property type="match status" value="1"/>
</dbReference>
<dbReference type="PANTHER" id="PTHR45745:SF1">
    <property type="entry name" value="PHOSPHOGLUCOMUTASE 2B-RELATED"/>
    <property type="match status" value="1"/>
</dbReference>
<evidence type="ECO:0000256" key="1">
    <source>
        <dbReference type="ARBA" id="ARBA00000443"/>
    </source>
</evidence>
<dbReference type="Gene3D" id="3.40.120.10">
    <property type="entry name" value="Alpha-D-Glucose-1,6-Bisphosphate, subunit A, domain 3"/>
    <property type="match status" value="3"/>
</dbReference>
<comment type="pathway">
    <text evidence="4">Lipid metabolism.</text>
</comment>
<dbReference type="InterPro" id="IPR005844">
    <property type="entry name" value="A-D-PHexomutase_a/b/a-I"/>
</dbReference>
<dbReference type="RefSeq" id="WP_368505562.1">
    <property type="nucleotide sequence ID" value="NZ_CP162551.1"/>
</dbReference>
<dbReference type="GO" id="GO:0008973">
    <property type="term" value="F:phosphopentomutase activity"/>
    <property type="evidence" value="ECO:0007669"/>
    <property type="project" value="TreeGrafter"/>
</dbReference>
<keyword evidence="11 20" id="KW-0413">Isomerase</keyword>
<evidence type="ECO:0000256" key="2">
    <source>
        <dbReference type="ARBA" id="ARBA00001946"/>
    </source>
</evidence>
<dbReference type="InterPro" id="IPR005843">
    <property type="entry name" value="A-D-PHexomutase_C"/>
</dbReference>
<comment type="pathway">
    <text evidence="3">Glycolipid metabolism; diglucosyl-diacylglycerol biosynthesis.</text>
</comment>
<keyword evidence="9 15" id="KW-0479">Metal-binding</keyword>
<evidence type="ECO:0000259" key="18">
    <source>
        <dbReference type="Pfam" id="PF02879"/>
    </source>
</evidence>
<accession>A0AB39BX58</accession>
<evidence type="ECO:0000259" key="17">
    <source>
        <dbReference type="Pfam" id="PF02878"/>
    </source>
</evidence>
<dbReference type="EC" id="5.4.2.2" evidence="6"/>
<keyword evidence="7" id="KW-0313">Glucose metabolism</keyword>
<dbReference type="AlphaFoldDB" id="A0AB39BX58"/>
<evidence type="ECO:0000256" key="9">
    <source>
        <dbReference type="ARBA" id="ARBA00022723"/>
    </source>
</evidence>
<evidence type="ECO:0000256" key="8">
    <source>
        <dbReference type="ARBA" id="ARBA00022553"/>
    </source>
</evidence>
<dbReference type="SUPFAM" id="SSF55957">
    <property type="entry name" value="Phosphoglucomutase, C-terminal domain"/>
    <property type="match status" value="1"/>
</dbReference>
<evidence type="ECO:0000259" key="16">
    <source>
        <dbReference type="Pfam" id="PF00408"/>
    </source>
</evidence>
<feature type="domain" description="Alpha-D-phosphohexomutase alpha/beta/alpha" evidence="18">
    <location>
        <begin position="210"/>
        <end position="317"/>
    </location>
</feature>
<dbReference type="InterPro" id="IPR016066">
    <property type="entry name" value="A-D-PHexomutase_CS"/>
</dbReference>
<dbReference type="InterPro" id="IPR005845">
    <property type="entry name" value="A-D-PHexomutase_a/b/a-II"/>
</dbReference>
<comment type="cofactor">
    <cofactor evidence="2">
        <name>Mg(2+)</name>
        <dbReference type="ChEBI" id="CHEBI:18420"/>
    </cofactor>
</comment>
<name>A0AB39BX58_9BACI</name>
<evidence type="ECO:0000256" key="14">
    <source>
        <dbReference type="ARBA" id="ARBA00041467"/>
    </source>
</evidence>
<dbReference type="GO" id="GO:0006006">
    <property type="term" value="P:glucose metabolic process"/>
    <property type="evidence" value="ECO:0007669"/>
    <property type="project" value="UniProtKB-KW"/>
</dbReference>
<dbReference type="PROSITE" id="PS00710">
    <property type="entry name" value="PGM_PMM"/>
    <property type="match status" value="1"/>
</dbReference>
<evidence type="ECO:0000256" key="13">
    <source>
        <dbReference type="ARBA" id="ARBA00041398"/>
    </source>
</evidence>
<evidence type="ECO:0000256" key="12">
    <source>
        <dbReference type="ARBA" id="ARBA00039995"/>
    </source>
</evidence>
<dbReference type="Gene3D" id="3.30.310.50">
    <property type="entry name" value="Alpha-D-phosphohexomutase, C-terminal domain"/>
    <property type="match status" value="1"/>
</dbReference>
<dbReference type="InterPro" id="IPR036900">
    <property type="entry name" value="A-D-PHexomutase_C_sf"/>
</dbReference>
<keyword evidence="7" id="KW-0119">Carbohydrate metabolism</keyword>
<dbReference type="InterPro" id="IPR016055">
    <property type="entry name" value="A-D-PHexomutase_a/b/a-I/II/III"/>
</dbReference>
<evidence type="ECO:0000256" key="15">
    <source>
        <dbReference type="RuleBase" id="RU004326"/>
    </source>
</evidence>